<reference evidence="5" key="1">
    <citation type="submission" date="2014-02" db="EMBL/GenBank/DDBJ databases">
        <authorList>
            <person name="Gan H."/>
        </authorList>
    </citation>
    <scope>NUCLEOTIDE SEQUENCE [LARGE SCALE GENOMIC DNA]</scope>
    <source>
        <strain evidence="5">S1</strain>
    </source>
</reference>
<evidence type="ECO:0000259" key="2">
    <source>
        <dbReference type="Pfam" id="PF12770"/>
    </source>
</evidence>
<dbReference type="Pfam" id="PF20308">
    <property type="entry name" value="TPR-S"/>
    <property type="match status" value="1"/>
</dbReference>
<dbReference type="InterPro" id="IPR055803">
    <property type="entry name" value="DUF7379"/>
</dbReference>
<dbReference type="InterPro" id="IPR029058">
    <property type="entry name" value="AB_hydrolase_fold"/>
</dbReference>
<dbReference type="Pfam" id="PF12770">
    <property type="entry name" value="CHAT"/>
    <property type="match status" value="1"/>
</dbReference>
<dbReference type="Gene3D" id="3.40.50.1820">
    <property type="entry name" value="alpha/beta hydrolase"/>
    <property type="match status" value="2"/>
</dbReference>
<feature type="domain" description="CHAT" evidence="2">
    <location>
        <begin position="1205"/>
        <end position="1501"/>
    </location>
</feature>
<sequence length="1852" mass="199584">MSPSSNDQALLFVVHGQAVPPDATRGGPTGTGRPLGERTRVLQRVQMGALRGGAPQRLSARPGQDAVVLHIADGPSLVLHPLTAKALMQAQAPGVRAGADETAIPAQLGWPGLAPRGATRGGLGSALISAVEVITGIALEPAARLTARRLARRFDEQVTPGVHPLSAEAMATPLKGQAPLQRIPAAPADAPLLVLLHGTFSDTHGTFGKLWLHHPQRVRDLFGHYGGRVYALDHPTLSASPIDNALMLAQALPDGARVHLLTHSRGGLVGEVLARVCAHPELDEAALAPFKAEGHRDQLRALRALAAELKGRDIRVERLLRVACPARGTLLASGRLDAYVSVLKWTLELAGVPVAPQLLDFLGEVASHRTDPQELPGLQAMTPLSPLVQWLHASDAHGPLPGQLRVVAGDIEGDSVRTWVKTLLADAFYWTDNDLVVQTRSMYGGTPRAANGAQAGASFVLERGGNVTHFAYFSHPRTAQAVCDGLTQEQPAGFRAIGPLSWAGQSETGVRAAPASGEAARRPAVILLPGILGSHLAVHRERVWLSLRIIGGLDRLAWQGHAGEVLPDGPIGAFYDKLARRLSETHELIPFGFDWRRPIEEEARRLADCMERALAAREDSGQPVRLLAHSMGGVLARTVQLERPDVWERWAQRPGARLLMLGTPNGGSFAPMQVLSGDDNFGNALVAFGLPFQDHRARQIMAAMPGFLQLQAGLLDPSLGLASSQRWTELAEQDMKTLERALTWHSEGPQRSIYRWGIPPQPVLDQARALRERLDRQAREALPGFRDRLVMVVGRSRFTPAGYEIDDDEGLVYLDRPQGGDGRVTQESALLPGVRAWRLDCAHGDLPKAERAFDAYLDLLERGETTRLEPVVATARSSPAEPTEAPTVRSRPSRQARAIDEPLLDVHALLDPEDLHPAQPPAPGSAPLAITVHNRDLVFVGQTLLIGHYASSRLTGTEAVADRLLGGVPSASLAAGVYPEAPGTHQIFVNRHENPARPLGLPQPPWVVVAGLGAEGKLGSAQLVHTICQATIAWAMRLTEDPAGPPAQFELTSTLIASGGSGIHVGTSAQALAHGVREANARLAQGQWPQVSHLHINELYLDRATEAWSALQMLAGAAQGHFRLSPLIESGPGALRRPLDSGYRGTGYDFVSAIVHDDRHGEPVITYTLDTKRARSEVRQQPLQQRLIHDLVTTASNHLTRDPQLGRTLFQLLVPQDLESSLEGTSELVLELDDRSATIPWELLDAPLDRRRDPKEPWAIRNRLVRRLRTEVFRSQVRDATIEDHALVVGEPASGPTPLAELPGARAEARAVATALLGPKGLAENEVRRLIADEDGHKPGAADIINALFERPYRVLHIAGHGEPAAARDSGPTRPALRGVVLSDGAFIGPREIEAMRVVPELVFLNCCHLAADKSASLAGADNRSALAAGLAQQLIRIGVRCVVAAGWAVADGAAAAFATTFYQRLLDGQRFMDAVQAGRVEAYRTDGTSNTWAAYQCYGDPDWVWQRAGSEADNAPLPVEQRYASVASPSALVVALESLIAQCNTGNLAPAEMVVRLRHLQQRFQEPWGGSGAIAEAFGLAWREADQLDEAVHWFEQAVRADDGSAGIRAAEQLANVLARRAWYRLRSASRSPDEMSEALRQARVDVARALDSLQALVALADSVERASLQGGTFKRLAQIERLAHERGLTPDDAACAKALACMAEHYQRAETLALRQGQDEAFHPAMNLLAADVVRGHPLDPRRVAQASDSLRRQHARSPNFWSAVADAELLILQALDQNQLAQAQAGIDAMLVDLHAHAGSSWLWKSPTDQLEFLLGLADAGQRGTAHREAAALLLQRLRRYAGAAAGAA</sequence>
<gene>
    <name evidence="4" type="ORF">BN948_02300</name>
</gene>
<dbReference type="GO" id="GO:0008374">
    <property type="term" value="F:O-acyltransferase activity"/>
    <property type="evidence" value="ECO:0007669"/>
    <property type="project" value="InterPro"/>
</dbReference>
<evidence type="ECO:0000313" key="5">
    <source>
        <dbReference type="Proteomes" id="UP000028878"/>
    </source>
</evidence>
<evidence type="ECO:0000313" key="4">
    <source>
        <dbReference type="EMBL" id="CDN87872.1"/>
    </source>
</evidence>
<evidence type="ECO:0000256" key="1">
    <source>
        <dbReference type="SAM" id="MobiDB-lite"/>
    </source>
</evidence>
<name>A0A1L1PCZ7_HYDIT</name>
<feature type="domain" description="DUF7379" evidence="3">
    <location>
        <begin position="193"/>
        <end position="277"/>
    </location>
</feature>
<dbReference type="RefSeq" id="WP_035621722.1">
    <property type="nucleotide sequence ID" value="NZ_CCAE010000016.1"/>
</dbReference>
<dbReference type="InterPro" id="IPR024983">
    <property type="entry name" value="CHAT_dom"/>
</dbReference>
<keyword evidence="5" id="KW-1185">Reference proteome</keyword>
<feature type="region of interest" description="Disordered" evidence="1">
    <location>
        <begin position="871"/>
        <end position="894"/>
    </location>
</feature>
<dbReference type="InterPro" id="IPR003386">
    <property type="entry name" value="LACT/PDAT_acylTrfase"/>
</dbReference>
<reference evidence="5" key="2">
    <citation type="submission" date="2014-11" db="EMBL/GenBank/DDBJ databases">
        <title>Draft genome sequence of Hydrogenophaga intermedia S1.</title>
        <authorList>
            <person name="Gan H.M."/>
            <person name="Chew T.H."/>
            <person name="Stolz A."/>
        </authorList>
    </citation>
    <scope>NUCLEOTIDE SEQUENCE [LARGE SCALE GENOMIC DNA]</scope>
    <source>
        <strain evidence="5">S1</strain>
    </source>
</reference>
<feature type="compositionally biased region" description="Low complexity" evidence="1">
    <location>
        <begin position="20"/>
        <end position="34"/>
    </location>
</feature>
<dbReference type="Pfam" id="PF02450">
    <property type="entry name" value="LCAT"/>
    <property type="match status" value="1"/>
</dbReference>
<evidence type="ECO:0000259" key="3">
    <source>
        <dbReference type="Pfam" id="PF24096"/>
    </source>
</evidence>
<organism evidence="4 5">
    <name type="scientific">Hydrogenophaga intermedia</name>
    <dbReference type="NCBI Taxonomy" id="65786"/>
    <lineage>
        <taxon>Bacteria</taxon>
        <taxon>Pseudomonadati</taxon>
        <taxon>Pseudomonadota</taxon>
        <taxon>Betaproteobacteria</taxon>
        <taxon>Burkholderiales</taxon>
        <taxon>Comamonadaceae</taxon>
        <taxon>Hydrogenophaga</taxon>
    </lineage>
</organism>
<dbReference type="EMBL" id="CCAE010000016">
    <property type="protein sequence ID" value="CDN87872.1"/>
    <property type="molecule type" value="Genomic_DNA"/>
</dbReference>
<dbReference type="GO" id="GO:0006629">
    <property type="term" value="P:lipid metabolic process"/>
    <property type="evidence" value="ECO:0007669"/>
    <property type="project" value="InterPro"/>
</dbReference>
<dbReference type="InterPro" id="IPR046880">
    <property type="entry name" value="TPR-S"/>
</dbReference>
<feature type="region of interest" description="Disordered" evidence="1">
    <location>
        <begin position="17"/>
        <end position="36"/>
    </location>
</feature>
<protein>
    <submittedName>
        <fullName evidence="4">CHAT domain protein</fullName>
    </submittedName>
</protein>
<accession>A0A1L1PCZ7</accession>
<dbReference type="Pfam" id="PF24096">
    <property type="entry name" value="DUF7379"/>
    <property type="match status" value="1"/>
</dbReference>
<dbReference type="SUPFAM" id="SSF53474">
    <property type="entry name" value="alpha/beta-Hydrolases"/>
    <property type="match status" value="2"/>
</dbReference>
<proteinExistence type="predicted"/>
<dbReference type="Proteomes" id="UP000028878">
    <property type="component" value="Unassembled WGS sequence"/>
</dbReference>